<dbReference type="SUPFAM" id="SSF53850">
    <property type="entry name" value="Periplasmic binding protein-like II"/>
    <property type="match status" value="1"/>
</dbReference>
<feature type="signal peptide" evidence="2">
    <location>
        <begin position="1"/>
        <end position="25"/>
    </location>
</feature>
<dbReference type="EMBL" id="VCMV01000009">
    <property type="protein sequence ID" value="KAB0268058.1"/>
    <property type="molecule type" value="Genomic_DNA"/>
</dbReference>
<reference evidence="4 5" key="1">
    <citation type="journal article" date="2019" name="Microorganisms">
        <title>Genome Insights into the Novel Species Microvirga brassicacearum, a Rapeseed Endophyte with Biotechnological Potential.</title>
        <authorList>
            <person name="Jimenez-Gomez A."/>
            <person name="Saati-Santamaria Z."/>
            <person name="Igual J.M."/>
            <person name="Rivas R."/>
            <person name="Mateos P.F."/>
            <person name="Garcia-Fraile P."/>
        </authorList>
    </citation>
    <scope>NUCLEOTIDE SEQUENCE [LARGE SCALE GENOMIC DNA]</scope>
    <source>
        <strain evidence="4 5">CDVBN77</strain>
    </source>
</reference>
<keyword evidence="5" id="KW-1185">Reference proteome</keyword>
<dbReference type="OrthoDB" id="4577708at2"/>
<dbReference type="Gene3D" id="3.40.190.10">
    <property type="entry name" value="Periplasmic binding protein-like II"/>
    <property type="match status" value="2"/>
</dbReference>
<evidence type="ECO:0000313" key="5">
    <source>
        <dbReference type="Proteomes" id="UP000325684"/>
    </source>
</evidence>
<evidence type="ECO:0000259" key="3">
    <source>
        <dbReference type="SMART" id="SM00062"/>
    </source>
</evidence>
<dbReference type="InterPro" id="IPR001638">
    <property type="entry name" value="Solute-binding_3/MltF_N"/>
</dbReference>
<feature type="domain" description="Solute-binding protein family 3/N-terminal" evidence="3">
    <location>
        <begin position="42"/>
        <end position="275"/>
    </location>
</feature>
<proteinExistence type="predicted"/>
<dbReference type="RefSeq" id="WP_150942872.1">
    <property type="nucleotide sequence ID" value="NZ_VCMV01000009.1"/>
</dbReference>
<dbReference type="SMART" id="SM00062">
    <property type="entry name" value="PBPb"/>
    <property type="match status" value="1"/>
</dbReference>
<organism evidence="4 5">
    <name type="scientific">Microvirga brassicacearum</name>
    <dbReference type="NCBI Taxonomy" id="2580413"/>
    <lineage>
        <taxon>Bacteria</taxon>
        <taxon>Pseudomonadati</taxon>
        <taxon>Pseudomonadota</taxon>
        <taxon>Alphaproteobacteria</taxon>
        <taxon>Hyphomicrobiales</taxon>
        <taxon>Methylobacteriaceae</taxon>
        <taxon>Microvirga</taxon>
    </lineage>
</organism>
<evidence type="ECO:0000256" key="1">
    <source>
        <dbReference type="ARBA" id="ARBA00022729"/>
    </source>
</evidence>
<comment type="caution">
    <text evidence="4">The sequence shown here is derived from an EMBL/GenBank/DDBJ whole genome shotgun (WGS) entry which is preliminary data.</text>
</comment>
<dbReference type="PANTHER" id="PTHR35936">
    <property type="entry name" value="MEMBRANE-BOUND LYTIC MUREIN TRANSGLYCOSYLASE F"/>
    <property type="match status" value="1"/>
</dbReference>
<dbReference type="Proteomes" id="UP000325684">
    <property type="component" value="Unassembled WGS sequence"/>
</dbReference>
<accession>A0A5N3PE94</accession>
<keyword evidence="1 2" id="KW-0732">Signal</keyword>
<dbReference type="AlphaFoldDB" id="A0A5N3PE94"/>
<dbReference type="CDD" id="cd01004">
    <property type="entry name" value="PBP2_MidA_like"/>
    <property type="match status" value="1"/>
</dbReference>
<evidence type="ECO:0000256" key="2">
    <source>
        <dbReference type="SAM" id="SignalP"/>
    </source>
</evidence>
<name>A0A5N3PE94_9HYPH</name>
<sequence length="291" mass="31728">MKMQQALFSGALAAAIVLSGGAATAQDALNSKLPARIRDAGKLVVGTSPTYPPLEYKDTATLELKGLDIDLVEEIGRRLGLKIEWKEQSFDQLINSLDTSRIDMGASGMTDIPARREKTDFVDYFSTGTQLFTMPDVGAGLNKVEDACGKPIAVNRNGIFLIRLRDFNEKVCVAKGLPAVEYVLVDKTADARLQLLQKRAAAAAQGVDAIRYLNEQKESADRGKFKLIGDPIAVDYAGFGFSKANTELRNVVADAVDAMIADGTYSKIFAKWEMPYAEVKATMINVEPRRK</sequence>
<dbReference type="Pfam" id="PF00497">
    <property type="entry name" value="SBP_bac_3"/>
    <property type="match status" value="1"/>
</dbReference>
<evidence type="ECO:0000313" key="4">
    <source>
        <dbReference type="EMBL" id="KAB0268058.1"/>
    </source>
</evidence>
<gene>
    <name evidence="4" type="ORF">FEZ63_06735</name>
</gene>
<dbReference type="PANTHER" id="PTHR35936:SF17">
    <property type="entry name" value="ARGININE-BINDING EXTRACELLULAR PROTEIN ARTP"/>
    <property type="match status" value="1"/>
</dbReference>
<feature type="chain" id="PRO_5024465925" evidence="2">
    <location>
        <begin position="26"/>
        <end position="291"/>
    </location>
</feature>
<protein>
    <submittedName>
        <fullName evidence="4">ABC transporter substrate-binding protein</fullName>
    </submittedName>
</protein>